<protein>
    <submittedName>
        <fullName evidence="1">Uncharacterized protein</fullName>
    </submittedName>
</protein>
<proteinExistence type="predicted"/>
<reference evidence="1 2" key="1">
    <citation type="submission" date="2019-01" db="EMBL/GenBank/DDBJ databases">
        <authorList>
            <person name="Sayadi A."/>
        </authorList>
    </citation>
    <scope>NUCLEOTIDE SEQUENCE [LARGE SCALE GENOMIC DNA]</scope>
</reference>
<accession>A0A653BT09</accession>
<dbReference type="EMBL" id="CAACVG010004844">
    <property type="protein sequence ID" value="VEN38713.1"/>
    <property type="molecule type" value="Genomic_DNA"/>
</dbReference>
<keyword evidence="2" id="KW-1185">Reference proteome</keyword>
<organism evidence="1 2">
    <name type="scientific">Callosobruchus maculatus</name>
    <name type="common">Southern cowpea weevil</name>
    <name type="synonym">Pulse bruchid</name>
    <dbReference type="NCBI Taxonomy" id="64391"/>
    <lineage>
        <taxon>Eukaryota</taxon>
        <taxon>Metazoa</taxon>
        <taxon>Ecdysozoa</taxon>
        <taxon>Arthropoda</taxon>
        <taxon>Hexapoda</taxon>
        <taxon>Insecta</taxon>
        <taxon>Pterygota</taxon>
        <taxon>Neoptera</taxon>
        <taxon>Endopterygota</taxon>
        <taxon>Coleoptera</taxon>
        <taxon>Polyphaga</taxon>
        <taxon>Cucujiformia</taxon>
        <taxon>Chrysomeloidea</taxon>
        <taxon>Chrysomelidae</taxon>
        <taxon>Bruchinae</taxon>
        <taxon>Bruchini</taxon>
        <taxon>Callosobruchus</taxon>
    </lineage>
</organism>
<sequence length="39" mass="4501">MCLGRPLRLLRAPLPSSLHTRHTRITVIAIQLTRRPISR</sequence>
<evidence type="ECO:0000313" key="1">
    <source>
        <dbReference type="EMBL" id="VEN38713.1"/>
    </source>
</evidence>
<evidence type="ECO:0000313" key="2">
    <source>
        <dbReference type="Proteomes" id="UP000410492"/>
    </source>
</evidence>
<name>A0A653BT09_CALMS</name>
<gene>
    <name evidence="1" type="ORF">CALMAC_LOCUS3510</name>
</gene>
<dbReference type="Proteomes" id="UP000410492">
    <property type="component" value="Unassembled WGS sequence"/>
</dbReference>
<dbReference type="AlphaFoldDB" id="A0A653BT09"/>